<proteinExistence type="predicted"/>
<accession>A0ABZ0IAA6</accession>
<dbReference type="EMBL" id="CP136865">
    <property type="protein sequence ID" value="WOJ95340.1"/>
    <property type="molecule type" value="Genomic_DNA"/>
</dbReference>
<dbReference type="Proteomes" id="UP001626549">
    <property type="component" value="Chromosome"/>
</dbReference>
<feature type="domain" description="HTH arsR-type" evidence="2">
    <location>
        <begin position="488"/>
        <end position="578"/>
    </location>
</feature>
<dbReference type="Gene3D" id="2.30.40.10">
    <property type="entry name" value="Urease, subunit C, domain 1"/>
    <property type="match status" value="1"/>
</dbReference>
<dbReference type="InterPro" id="IPR001845">
    <property type="entry name" value="HTH_ArsR_DNA-bd_dom"/>
</dbReference>
<reference evidence="3 4" key="1">
    <citation type="submission" date="2023-10" db="EMBL/GenBank/DDBJ databases">
        <title>Two novel species belonging to the OM43/NOR5 clade.</title>
        <authorList>
            <person name="Park M."/>
        </authorList>
    </citation>
    <scope>NUCLEOTIDE SEQUENCE [LARGE SCALE GENOMIC DNA]</scope>
    <source>
        <strain evidence="3 4">IMCC45268</strain>
    </source>
</reference>
<name>A0ABZ0IAA6_9GAMM</name>
<dbReference type="InterPro" id="IPR033932">
    <property type="entry name" value="YtcJ-like"/>
</dbReference>
<dbReference type="Gene3D" id="3.20.20.140">
    <property type="entry name" value="Metal-dependent hydrolases"/>
    <property type="match status" value="1"/>
</dbReference>
<dbReference type="SUPFAM" id="SSF51338">
    <property type="entry name" value="Composite domain of metallo-dependent hydrolases"/>
    <property type="match status" value="1"/>
</dbReference>
<dbReference type="Gene3D" id="3.10.310.70">
    <property type="match status" value="1"/>
</dbReference>
<evidence type="ECO:0000259" key="2">
    <source>
        <dbReference type="PROSITE" id="PS50987"/>
    </source>
</evidence>
<dbReference type="InterPro" id="IPR011059">
    <property type="entry name" value="Metal-dep_hydrolase_composite"/>
</dbReference>
<evidence type="ECO:0000313" key="4">
    <source>
        <dbReference type="Proteomes" id="UP001626549"/>
    </source>
</evidence>
<organism evidence="3 4">
    <name type="scientific">Congregibacter brevis</name>
    <dbReference type="NCBI Taxonomy" id="3081201"/>
    <lineage>
        <taxon>Bacteria</taxon>
        <taxon>Pseudomonadati</taxon>
        <taxon>Pseudomonadota</taxon>
        <taxon>Gammaproteobacteria</taxon>
        <taxon>Cellvibrionales</taxon>
        <taxon>Halieaceae</taxon>
        <taxon>Congregibacter</taxon>
    </lineage>
</organism>
<dbReference type="PANTHER" id="PTHR22642">
    <property type="entry name" value="IMIDAZOLONEPROPIONASE"/>
    <property type="match status" value="1"/>
</dbReference>
<dbReference type="InterPro" id="IPR032466">
    <property type="entry name" value="Metal_Hydrolase"/>
</dbReference>
<feature type="signal peptide" evidence="1">
    <location>
        <begin position="1"/>
        <end position="37"/>
    </location>
</feature>
<gene>
    <name evidence="3" type="ORF">R0137_08700</name>
</gene>
<dbReference type="InterPro" id="IPR013108">
    <property type="entry name" value="Amidohydro_3"/>
</dbReference>
<keyword evidence="4" id="KW-1185">Reference proteome</keyword>
<protein>
    <submittedName>
        <fullName evidence="3">Amidohydrolase</fullName>
    </submittedName>
</protein>
<dbReference type="PROSITE" id="PS50987">
    <property type="entry name" value="HTH_ARSR_2"/>
    <property type="match status" value="1"/>
</dbReference>
<sequence length="578" mass="62853">MQLRNTLKAAFCNTFLNTIRSTIFGAFCAVISLASVAAPDQVFFGGPIITMDAGGSVVEALAVEGGRIVAVGDSATVLALADEDTQRINLDGAPLLPGFVDSHSHANFIGLQAMSGNILPPPDGGGASVADIQRILRDYMKSEPALERELGWVIGFGYDDSQLAEQRHPTRQEMDAVSSEVPILLIHQSGHLGVANSLGLKLAGVGPDTPDPDGGAFRRESDGKQPNGVAEEYAFFRLIFAAMAASSEDLQDRMSLAGAAAMASYGYTTAQEGRANPEGMASLQRVADRRELKIDLVSYPDMLMVEDVSTSRSYENRYRVGGVKLTIDGSPQGKTAWLSHAYHVPPEGQEEDYVGYPAIDVDTVNSNVMRAFENEWQILVHSNGDAATDALLSAVRMAREKYPDAEIRPVLIHGQVLRKEQVAGLDELGIFPSLFPMHTYYWGDWHRDSVLGPERAQNISPTGWLLERGMMFGSHHDAPVAMPDSMRVLSATVTRTTRSGEVLGPQHRVDVMTGLRALTIWPAWQHFEEDSKGSLEVGKLADLVVLSENPLTVSTSRLADLKVLKTYKEGQVVYQRDE</sequence>
<dbReference type="CDD" id="cd01300">
    <property type="entry name" value="YtcJ_like"/>
    <property type="match status" value="1"/>
</dbReference>
<keyword evidence="1" id="KW-0732">Signal</keyword>
<evidence type="ECO:0000313" key="3">
    <source>
        <dbReference type="EMBL" id="WOJ95340.1"/>
    </source>
</evidence>
<dbReference type="Pfam" id="PF07969">
    <property type="entry name" value="Amidohydro_3"/>
    <property type="match status" value="1"/>
</dbReference>
<dbReference type="RefSeq" id="WP_407326039.1">
    <property type="nucleotide sequence ID" value="NZ_CP136865.1"/>
</dbReference>
<feature type="chain" id="PRO_5045977169" evidence="1">
    <location>
        <begin position="38"/>
        <end position="578"/>
    </location>
</feature>
<dbReference type="PANTHER" id="PTHR22642:SF2">
    <property type="entry name" value="PROTEIN LONG AFTER FAR-RED 3"/>
    <property type="match status" value="1"/>
</dbReference>
<evidence type="ECO:0000256" key="1">
    <source>
        <dbReference type="SAM" id="SignalP"/>
    </source>
</evidence>
<dbReference type="SUPFAM" id="SSF51556">
    <property type="entry name" value="Metallo-dependent hydrolases"/>
    <property type="match status" value="1"/>
</dbReference>